<evidence type="ECO:0000256" key="2">
    <source>
        <dbReference type="ARBA" id="ARBA00023015"/>
    </source>
</evidence>
<evidence type="ECO:0000259" key="5">
    <source>
        <dbReference type="PROSITE" id="PS50931"/>
    </source>
</evidence>
<proteinExistence type="inferred from homology"/>
<dbReference type="PANTHER" id="PTHR30126">
    <property type="entry name" value="HTH-TYPE TRANSCRIPTIONAL REGULATOR"/>
    <property type="match status" value="1"/>
</dbReference>
<dbReference type="GO" id="GO:0003700">
    <property type="term" value="F:DNA-binding transcription factor activity"/>
    <property type="evidence" value="ECO:0007669"/>
    <property type="project" value="InterPro"/>
</dbReference>
<keyword evidence="6" id="KW-0614">Plasmid</keyword>
<dbReference type="Pfam" id="PF03466">
    <property type="entry name" value="LysR_substrate"/>
    <property type="match status" value="1"/>
</dbReference>
<dbReference type="KEGG" id="ngg:RG540_PA01350"/>
<name>A0A068SYA0_NEOGA</name>
<dbReference type="PROSITE" id="PS50931">
    <property type="entry name" value="HTH_LYSR"/>
    <property type="match status" value="2"/>
</dbReference>
<comment type="similarity">
    <text evidence="1">Belongs to the LysR transcriptional regulatory family.</text>
</comment>
<evidence type="ECO:0000313" key="7">
    <source>
        <dbReference type="Proteomes" id="UP000028181"/>
    </source>
</evidence>
<reference evidence="7" key="1">
    <citation type="journal article" date="2014" name="BMC Genomics">
        <title>Genome sequencing of two Neorhizobium galegae strains reveals a noeT gene responsible for the unusual acetylation of the nodulation factors.</title>
        <authorList>
            <person name="Osterman J."/>
            <person name="Marsh J."/>
            <person name="Laine P.K."/>
            <person name="Zeng Z."/>
            <person name="Alatalo E."/>
            <person name="Sullivan J.T."/>
            <person name="Young J.P."/>
            <person name="Thomas-Oates J."/>
            <person name="Paulin L."/>
            <person name="Lindstrom K."/>
        </authorList>
    </citation>
    <scope>NUCLEOTIDE SEQUENCE [LARGE SCALE GENOMIC DNA]</scope>
    <source>
        <strain evidence="7">HAMBI 540</strain>
    </source>
</reference>
<feature type="domain" description="HTH lysR-type" evidence="5">
    <location>
        <begin position="105"/>
        <end position="161"/>
    </location>
</feature>
<dbReference type="eggNOG" id="COG0583">
    <property type="taxonomic scope" value="Bacteria"/>
</dbReference>
<protein>
    <submittedName>
        <fullName evidence="6">Bacterial regulatory helix-turn-helix, lysR family protein</fullName>
    </submittedName>
</protein>
<dbReference type="InterPro" id="IPR036388">
    <property type="entry name" value="WH-like_DNA-bd_sf"/>
</dbReference>
<keyword evidence="3" id="KW-0238">DNA-binding</keyword>
<dbReference type="PRINTS" id="PR00039">
    <property type="entry name" value="HTHLYSR"/>
</dbReference>
<dbReference type="EMBL" id="HG938354">
    <property type="protein sequence ID" value="CDN50814.1"/>
    <property type="molecule type" value="Genomic_DNA"/>
</dbReference>
<keyword evidence="2" id="KW-0805">Transcription regulation</keyword>
<gene>
    <name evidence="6" type="ORF">RG540_PA01350</name>
</gene>
<dbReference type="Proteomes" id="UP000028181">
    <property type="component" value="Plasmid pHAMBI540a"/>
</dbReference>
<evidence type="ECO:0000256" key="4">
    <source>
        <dbReference type="ARBA" id="ARBA00023163"/>
    </source>
</evidence>
<dbReference type="SUPFAM" id="SSF46785">
    <property type="entry name" value="Winged helix' DNA-binding domain"/>
    <property type="match status" value="2"/>
</dbReference>
<dbReference type="InterPro" id="IPR000847">
    <property type="entry name" value="LysR_HTH_N"/>
</dbReference>
<sequence length="407" mass="44115">MSSSRPASSSTILHHSLRHLRAFLAVVDTGSVTKAAELCFVSQPAVTQALSKIEKTAGLPLFSRTPQRIFANGAGEILALRIKRAFAYLDPALSELSPRLRVTATTAQLKSLIAVRETENFTLAAARLGLSQPAVYRAVSQLEEEAARSLFERTSYGIVATRAAHALAQAARLAFIELEQADADLAELTAAEIGQIVIGATPLAKSYVLPKAIAGFRKIRPNLPIQIQEGPYPDLLGALRRGEVDFMLGALRVPAPIGDVEQKVLFHDTVVMVSGQAHPLAGREELTVEELAAFPWVVNQSGTPMRRYFDSVFTGSPSGPPKSIVETGSLILMRELLDSSDHLGCTSRLQAEAEIARGLMRALPFDLSHTSRPIGVTTRRDWLPTAAQQAFLELLPTWSERPADRSL</sequence>
<dbReference type="InterPro" id="IPR005119">
    <property type="entry name" value="LysR_subst-bd"/>
</dbReference>
<keyword evidence="7" id="KW-1185">Reference proteome</keyword>
<evidence type="ECO:0000256" key="1">
    <source>
        <dbReference type="ARBA" id="ARBA00009437"/>
    </source>
</evidence>
<dbReference type="SUPFAM" id="SSF53850">
    <property type="entry name" value="Periplasmic binding protein-like II"/>
    <property type="match status" value="1"/>
</dbReference>
<dbReference type="AlphaFoldDB" id="A0A068SYA0"/>
<dbReference type="PANTHER" id="PTHR30126:SF98">
    <property type="entry name" value="HTH-TYPE TRANSCRIPTIONAL ACTIVATOR BAUR"/>
    <property type="match status" value="1"/>
</dbReference>
<evidence type="ECO:0000256" key="3">
    <source>
        <dbReference type="ARBA" id="ARBA00023125"/>
    </source>
</evidence>
<dbReference type="HOGENOM" id="CLU_039613_6_0_5"/>
<evidence type="ECO:0000313" key="6">
    <source>
        <dbReference type="EMBL" id="CDN50814.1"/>
    </source>
</evidence>
<feature type="domain" description="HTH lysR-type" evidence="5">
    <location>
        <begin position="15"/>
        <end position="72"/>
    </location>
</feature>
<geneLocation type="plasmid" evidence="7">
    <name>II</name>
</geneLocation>
<dbReference type="InterPro" id="IPR036390">
    <property type="entry name" value="WH_DNA-bd_sf"/>
</dbReference>
<dbReference type="GO" id="GO:0000976">
    <property type="term" value="F:transcription cis-regulatory region binding"/>
    <property type="evidence" value="ECO:0007669"/>
    <property type="project" value="TreeGrafter"/>
</dbReference>
<accession>A0A068SYA0</accession>
<dbReference type="Pfam" id="PF00126">
    <property type="entry name" value="HTH_1"/>
    <property type="match status" value="2"/>
</dbReference>
<keyword evidence="4" id="KW-0804">Transcription</keyword>
<dbReference type="RefSeq" id="WP_041363887.1">
    <property type="nucleotide sequence ID" value="NZ_HG938354.1"/>
</dbReference>
<dbReference type="GeneID" id="24259924"/>
<dbReference type="PATRIC" id="fig|1028800.3.peg.4743"/>
<dbReference type="OrthoDB" id="7840053at2"/>
<dbReference type="Gene3D" id="3.40.190.290">
    <property type="match status" value="1"/>
</dbReference>
<dbReference type="Gene3D" id="1.10.10.10">
    <property type="entry name" value="Winged helix-like DNA-binding domain superfamily/Winged helix DNA-binding domain"/>
    <property type="match status" value="2"/>
</dbReference>
<organism evidence="6 7">
    <name type="scientific">Neorhizobium galegae bv. orientalis str. HAMBI 540</name>
    <dbReference type="NCBI Taxonomy" id="1028800"/>
    <lineage>
        <taxon>Bacteria</taxon>
        <taxon>Pseudomonadati</taxon>
        <taxon>Pseudomonadota</taxon>
        <taxon>Alphaproteobacteria</taxon>
        <taxon>Hyphomicrobiales</taxon>
        <taxon>Rhizobiaceae</taxon>
        <taxon>Rhizobium/Agrobacterium group</taxon>
        <taxon>Neorhizobium</taxon>
    </lineage>
</organism>